<dbReference type="InterPro" id="IPR025558">
    <property type="entry name" value="DUF4283"/>
</dbReference>
<accession>A0A438CQW4</accession>
<dbReference type="Proteomes" id="UP000288805">
    <property type="component" value="Unassembled WGS sequence"/>
</dbReference>
<evidence type="ECO:0000259" key="1">
    <source>
        <dbReference type="Pfam" id="PF14111"/>
    </source>
</evidence>
<protein>
    <recommendedName>
        <fullName evidence="1">DUF4283 domain-containing protein</fullName>
    </recommendedName>
</protein>
<comment type="caution">
    <text evidence="2">The sequence shown here is derived from an EMBL/GenBank/DDBJ whole genome shotgun (WGS) entry which is preliminary data.</text>
</comment>
<reference evidence="2 3" key="1">
    <citation type="journal article" date="2018" name="PLoS Genet.">
        <title>Population sequencing reveals clonal diversity and ancestral inbreeding in the grapevine cultivar Chardonnay.</title>
        <authorList>
            <person name="Roach M.J."/>
            <person name="Johnson D.L."/>
            <person name="Bohlmann J."/>
            <person name="van Vuuren H.J."/>
            <person name="Jones S.J."/>
            <person name="Pretorius I.S."/>
            <person name="Schmidt S.A."/>
            <person name="Borneman A.R."/>
        </authorList>
    </citation>
    <scope>NUCLEOTIDE SEQUENCE [LARGE SCALE GENOMIC DNA]</scope>
    <source>
        <strain evidence="3">cv. Chardonnay</strain>
        <tissue evidence="2">Leaf</tissue>
    </source>
</reference>
<proteinExistence type="predicted"/>
<dbReference type="AlphaFoldDB" id="A0A438CQW4"/>
<evidence type="ECO:0000313" key="2">
    <source>
        <dbReference type="EMBL" id="RVW25593.1"/>
    </source>
</evidence>
<sequence length="76" mass="8982">MGWRSVVEMEMVSVRKWGECNWNLKKGMKVLKLGGPFMLLEFEDEEEAERVLKRGTCRFKDKVLQLERWSEEAGCL</sequence>
<name>A0A438CQW4_VITVI</name>
<gene>
    <name evidence="2" type="ORF">CK203_107706</name>
</gene>
<evidence type="ECO:0000313" key="3">
    <source>
        <dbReference type="Proteomes" id="UP000288805"/>
    </source>
</evidence>
<feature type="domain" description="DUF4283" evidence="1">
    <location>
        <begin position="12"/>
        <end position="75"/>
    </location>
</feature>
<dbReference type="EMBL" id="QGNW01002076">
    <property type="protein sequence ID" value="RVW25593.1"/>
    <property type="molecule type" value="Genomic_DNA"/>
</dbReference>
<dbReference type="Pfam" id="PF14111">
    <property type="entry name" value="DUF4283"/>
    <property type="match status" value="1"/>
</dbReference>
<organism evidence="2 3">
    <name type="scientific">Vitis vinifera</name>
    <name type="common">Grape</name>
    <dbReference type="NCBI Taxonomy" id="29760"/>
    <lineage>
        <taxon>Eukaryota</taxon>
        <taxon>Viridiplantae</taxon>
        <taxon>Streptophyta</taxon>
        <taxon>Embryophyta</taxon>
        <taxon>Tracheophyta</taxon>
        <taxon>Spermatophyta</taxon>
        <taxon>Magnoliopsida</taxon>
        <taxon>eudicotyledons</taxon>
        <taxon>Gunneridae</taxon>
        <taxon>Pentapetalae</taxon>
        <taxon>rosids</taxon>
        <taxon>Vitales</taxon>
        <taxon>Vitaceae</taxon>
        <taxon>Viteae</taxon>
        <taxon>Vitis</taxon>
    </lineage>
</organism>